<keyword evidence="5" id="KW-1185">Reference proteome</keyword>
<dbReference type="AlphaFoldDB" id="A0A1Y5SM52"/>
<evidence type="ECO:0000313" key="4">
    <source>
        <dbReference type="EMBL" id="SLN42788.1"/>
    </source>
</evidence>
<evidence type="ECO:0000259" key="3">
    <source>
        <dbReference type="PROSITE" id="PS50801"/>
    </source>
</evidence>
<dbReference type="GO" id="GO:0043856">
    <property type="term" value="F:anti-sigma factor antagonist activity"/>
    <property type="evidence" value="ECO:0007669"/>
    <property type="project" value="InterPro"/>
</dbReference>
<evidence type="ECO:0000313" key="5">
    <source>
        <dbReference type="Proteomes" id="UP000193870"/>
    </source>
</evidence>
<dbReference type="Gene3D" id="3.30.750.24">
    <property type="entry name" value="STAS domain"/>
    <property type="match status" value="1"/>
</dbReference>
<dbReference type="PANTHER" id="PTHR33495">
    <property type="entry name" value="ANTI-SIGMA FACTOR ANTAGONIST TM_1081-RELATED-RELATED"/>
    <property type="match status" value="1"/>
</dbReference>
<gene>
    <name evidence="4" type="ORF">PAM7066_01855</name>
</gene>
<organism evidence="4 5">
    <name type="scientific">Palleronia marisminoris</name>
    <dbReference type="NCBI Taxonomy" id="315423"/>
    <lineage>
        <taxon>Bacteria</taxon>
        <taxon>Pseudomonadati</taxon>
        <taxon>Pseudomonadota</taxon>
        <taxon>Alphaproteobacteria</taxon>
        <taxon>Rhodobacterales</taxon>
        <taxon>Roseobacteraceae</taxon>
        <taxon>Palleronia</taxon>
    </lineage>
</organism>
<evidence type="ECO:0000256" key="1">
    <source>
        <dbReference type="ARBA" id="ARBA00009013"/>
    </source>
</evidence>
<dbReference type="Pfam" id="PF01740">
    <property type="entry name" value="STAS"/>
    <property type="match status" value="1"/>
</dbReference>
<dbReference type="SUPFAM" id="SSF52091">
    <property type="entry name" value="SpoIIaa-like"/>
    <property type="match status" value="1"/>
</dbReference>
<comment type="similarity">
    <text evidence="1 2">Belongs to the anti-sigma-factor antagonist family.</text>
</comment>
<name>A0A1Y5SM52_9RHOB</name>
<proteinExistence type="inferred from homology"/>
<protein>
    <recommendedName>
        <fullName evidence="2">Anti-sigma factor antagonist</fullName>
    </recommendedName>
</protein>
<feature type="domain" description="STAS" evidence="3">
    <location>
        <begin position="10"/>
        <end position="115"/>
    </location>
</feature>
<accession>A0A1Y5SM52</accession>
<dbReference type="PROSITE" id="PS50801">
    <property type="entry name" value="STAS"/>
    <property type="match status" value="1"/>
</dbReference>
<reference evidence="4 5" key="1">
    <citation type="submission" date="2017-03" db="EMBL/GenBank/DDBJ databases">
        <authorList>
            <person name="Afonso C.L."/>
            <person name="Miller P.J."/>
            <person name="Scott M.A."/>
            <person name="Spackman E."/>
            <person name="Goraichik I."/>
            <person name="Dimitrov K.M."/>
            <person name="Suarez D.L."/>
            <person name="Swayne D.E."/>
        </authorList>
    </citation>
    <scope>NUCLEOTIDE SEQUENCE [LARGE SCALE GENOMIC DNA]</scope>
    <source>
        <strain evidence="4 5">CECT 7066</strain>
    </source>
</reference>
<dbReference type="OrthoDB" id="9796076at2"/>
<dbReference type="NCBIfam" id="TIGR00377">
    <property type="entry name" value="ant_ant_sig"/>
    <property type="match status" value="1"/>
</dbReference>
<dbReference type="InterPro" id="IPR036513">
    <property type="entry name" value="STAS_dom_sf"/>
</dbReference>
<dbReference type="PANTHER" id="PTHR33495:SF2">
    <property type="entry name" value="ANTI-SIGMA FACTOR ANTAGONIST TM_1081-RELATED"/>
    <property type="match status" value="1"/>
</dbReference>
<sequence length="115" mass="12256">MNIETRLSDEGLVVRPLESRLDAAGAVQFKDAIRDLVSSAPDCMILDLGNVTFLDSSGLGAVVGAMKMLGPDRRLELANLNPAVAKVFALTRMDRVFTIHTTPPAGAPVDTRHVG</sequence>
<dbReference type="InterPro" id="IPR003658">
    <property type="entry name" value="Anti-sigma_ant"/>
</dbReference>
<evidence type="ECO:0000256" key="2">
    <source>
        <dbReference type="RuleBase" id="RU003749"/>
    </source>
</evidence>
<dbReference type="RefSeq" id="WP_085853844.1">
    <property type="nucleotide sequence ID" value="NZ_FOPF01000004.1"/>
</dbReference>
<dbReference type="STRING" id="315423.SAMN04488020_104232"/>
<dbReference type="EMBL" id="FWFV01000004">
    <property type="protein sequence ID" value="SLN42788.1"/>
    <property type="molecule type" value="Genomic_DNA"/>
</dbReference>
<dbReference type="Proteomes" id="UP000193870">
    <property type="component" value="Unassembled WGS sequence"/>
</dbReference>
<dbReference type="CDD" id="cd07043">
    <property type="entry name" value="STAS_anti-anti-sigma_factors"/>
    <property type="match status" value="1"/>
</dbReference>
<dbReference type="InterPro" id="IPR002645">
    <property type="entry name" value="STAS_dom"/>
</dbReference>